<dbReference type="Pfam" id="PF07731">
    <property type="entry name" value="Cu-oxidase_2"/>
    <property type="match status" value="1"/>
</dbReference>
<keyword evidence="2" id="KW-0560">Oxidoreductase</keyword>
<evidence type="ECO:0000259" key="4">
    <source>
        <dbReference type="Pfam" id="PF00394"/>
    </source>
</evidence>
<evidence type="ECO:0000313" key="6">
    <source>
        <dbReference type="EMBL" id="KAF0729220.1"/>
    </source>
</evidence>
<dbReference type="PROSITE" id="PS00079">
    <property type="entry name" value="MULTICOPPER_OXIDASE1"/>
    <property type="match status" value="1"/>
</dbReference>
<dbReference type="PROSITE" id="PS00080">
    <property type="entry name" value="MULTICOPPER_OXIDASE2"/>
    <property type="match status" value="1"/>
</dbReference>
<dbReference type="InterPro" id="IPR001117">
    <property type="entry name" value="Cu-oxidase_2nd"/>
</dbReference>
<protein>
    <recommendedName>
        <fullName evidence="8">Plastocyanin-like domain-containing protein</fullName>
    </recommendedName>
</protein>
<dbReference type="InterPro" id="IPR008972">
    <property type="entry name" value="Cupredoxin"/>
</dbReference>
<dbReference type="AlphaFoldDB" id="A0A6G0WPC2"/>
<dbReference type="InterPro" id="IPR033138">
    <property type="entry name" value="Cu_oxidase_CS"/>
</dbReference>
<dbReference type="SUPFAM" id="SSF49503">
    <property type="entry name" value="Cupredoxins"/>
    <property type="match status" value="2"/>
</dbReference>
<dbReference type="EMBL" id="VJMJ01000167">
    <property type="protein sequence ID" value="KAF0729220.1"/>
    <property type="molecule type" value="Genomic_DNA"/>
</dbReference>
<dbReference type="InterPro" id="IPR011706">
    <property type="entry name" value="Cu-oxidase_C"/>
</dbReference>
<dbReference type="Proteomes" id="UP000481153">
    <property type="component" value="Unassembled WGS sequence"/>
</dbReference>
<dbReference type="InterPro" id="IPR002355">
    <property type="entry name" value="Cu_oxidase_Cu_BS"/>
</dbReference>
<organism evidence="6 7">
    <name type="scientific">Aphanomyces euteiches</name>
    <dbReference type="NCBI Taxonomy" id="100861"/>
    <lineage>
        <taxon>Eukaryota</taxon>
        <taxon>Sar</taxon>
        <taxon>Stramenopiles</taxon>
        <taxon>Oomycota</taxon>
        <taxon>Saprolegniomycetes</taxon>
        <taxon>Saprolegniales</taxon>
        <taxon>Verrucalvaceae</taxon>
        <taxon>Aphanomyces</taxon>
    </lineage>
</organism>
<gene>
    <name evidence="6" type="ORF">Ae201684_013197</name>
</gene>
<keyword evidence="7" id="KW-1185">Reference proteome</keyword>
<feature type="domain" description="Plastocyanin-like" evidence="5">
    <location>
        <begin position="222"/>
        <end position="359"/>
    </location>
</feature>
<dbReference type="PANTHER" id="PTHR11709">
    <property type="entry name" value="MULTI-COPPER OXIDASE"/>
    <property type="match status" value="1"/>
</dbReference>
<accession>A0A6G0WPC2</accession>
<name>A0A6G0WPC2_9STRA</name>
<keyword evidence="1" id="KW-0479">Metal-binding</keyword>
<evidence type="ECO:0000256" key="2">
    <source>
        <dbReference type="ARBA" id="ARBA00023002"/>
    </source>
</evidence>
<dbReference type="PANTHER" id="PTHR11709:SF394">
    <property type="entry name" value="FI03373P-RELATED"/>
    <property type="match status" value="1"/>
</dbReference>
<comment type="caution">
    <text evidence="6">The sequence shown here is derived from an EMBL/GenBank/DDBJ whole genome shotgun (WGS) entry which is preliminary data.</text>
</comment>
<dbReference type="GO" id="GO:0005507">
    <property type="term" value="F:copper ion binding"/>
    <property type="evidence" value="ECO:0007669"/>
    <property type="project" value="InterPro"/>
</dbReference>
<evidence type="ECO:0000256" key="3">
    <source>
        <dbReference type="ARBA" id="ARBA00023008"/>
    </source>
</evidence>
<dbReference type="Pfam" id="PF00394">
    <property type="entry name" value="Cu-oxidase"/>
    <property type="match status" value="1"/>
</dbReference>
<keyword evidence="3" id="KW-0186">Copper</keyword>
<feature type="domain" description="Plastocyanin-like" evidence="4">
    <location>
        <begin position="34"/>
        <end position="184"/>
    </location>
</feature>
<dbReference type="VEuPathDB" id="FungiDB:AeMF1_004703"/>
<dbReference type="InterPro" id="IPR045087">
    <property type="entry name" value="Cu-oxidase_fam"/>
</dbReference>
<evidence type="ECO:0000256" key="1">
    <source>
        <dbReference type="ARBA" id="ARBA00022723"/>
    </source>
</evidence>
<proteinExistence type="predicted"/>
<reference evidence="6 7" key="1">
    <citation type="submission" date="2019-07" db="EMBL/GenBank/DDBJ databases">
        <title>Genomics analysis of Aphanomyces spp. identifies a new class of oomycete effector associated with host adaptation.</title>
        <authorList>
            <person name="Gaulin E."/>
        </authorList>
    </citation>
    <scope>NUCLEOTIDE SEQUENCE [LARGE SCALE GENOMIC DNA]</scope>
    <source>
        <strain evidence="6 7">ATCC 201684</strain>
    </source>
</reference>
<dbReference type="GO" id="GO:0016491">
    <property type="term" value="F:oxidoreductase activity"/>
    <property type="evidence" value="ECO:0007669"/>
    <property type="project" value="UniProtKB-KW"/>
</dbReference>
<dbReference type="CDD" id="cd04205">
    <property type="entry name" value="CuRO_2_LCC_like"/>
    <property type="match status" value="1"/>
</dbReference>
<sequence length="375" mass="41616">MYEAGTFFYHAHYQLMDMHVYGALVVKERGEEYEDLVVVLSDYWHADLDTLHYGLLEAPVFQFVGNPQSFLTNGRGNVGNCSAGVNASYKTFRVKPKTTYRLRLICGMSFFGVHFRIPKHNLTIVEIEGTKVAPKVVEYVELLPGQRYTALLTTNQPIDNYFMQIDGRWRANAPRNGLSILQYNVNFMDQFEPTTNLNMPATADVTVLLQGKQIAYGADCNQRRWAMNNITALPADSQPLLSIKKGQVVDVVLENAVALNGVCEMHPWHLHGHSFWVVGAGPGAYNASAPISAKPIKRDVVGVYPYTAAYNQPAGTAGSPCGWTRIRFVAYNVGVWPFHCHVASHFDMGMATAFVVGEEDLHNPKIVAALRAASA</sequence>
<dbReference type="Gene3D" id="2.60.40.420">
    <property type="entry name" value="Cupredoxins - blue copper proteins"/>
    <property type="match status" value="2"/>
</dbReference>
<evidence type="ECO:0000259" key="5">
    <source>
        <dbReference type="Pfam" id="PF07731"/>
    </source>
</evidence>
<evidence type="ECO:0000313" key="7">
    <source>
        <dbReference type="Proteomes" id="UP000481153"/>
    </source>
</evidence>
<evidence type="ECO:0008006" key="8">
    <source>
        <dbReference type="Google" id="ProtNLM"/>
    </source>
</evidence>